<evidence type="ECO:0000313" key="2">
    <source>
        <dbReference type="Proteomes" id="UP000236343"/>
    </source>
</evidence>
<gene>
    <name evidence="1" type="ORF">TGCOUG_294025</name>
</gene>
<dbReference type="EMBL" id="AGQR02003059">
    <property type="protein sequence ID" value="PIL97742.1"/>
    <property type="molecule type" value="Genomic_DNA"/>
</dbReference>
<sequence>MHLNRPSVRCKNSLFLESTCIVFACRYNPFPVFFPFFSPLLSSFPLLARLLLLFSVASFSADDFQSSLEQFPPAAQLCFWLAEEVATLFGAPKRIQLSLLSSAIEKEEGRAQLGISVSQASSLFSFFFSRLRSFRLLAASPATFLNKDSEARPSFIFLSWRTIKDRSVPLSHLRCRFSSVLASLSLSSPRLPRRLAALSSENDLKARFANRTRSAWKAGQGEGDGQRCRTLVYTALGFSVSSKSFQFFSVAFPELLSPPPPVSQR</sequence>
<protein>
    <submittedName>
        <fullName evidence="1">Uncharacterized protein</fullName>
    </submittedName>
</protein>
<reference evidence="1 2" key="1">
    <citation type="journal article" date="2016" name="Nat. Commun.">
        <title>Local admixture of amplified and diversified secreted pathogenesis determinants shapes mosaic Toxoplasma gondii genomes.</title>
        <authorList>
            <person name="Lorenzi H."/>
            <person name="Khan A."/>
            <person name="Behnke M.S."/>
            <person name="Namasivayam S."/>
            <person name="Swapna L.S."/>
            <person name="Hadjithomas M."/>
            <person name="Karamycheva S."/>
            <person name="Pinney D."/>
            <person name="Brunk B.P."/>
            <person name="Ajioka J.W."/>
            <person name="Ajzenberg D."/>
            <person name="Boothroyd J.C."/>
            <person name="Boyle J.P."/>
            <person name="Darde M.L."/>
            <person name="Diaz-Miranda M.A."/>
            <person name="Dubey J.P."/>
            <person name="Fritz H.M."/>
            <person name="Gennari S.M."/>
            <person name="Gregory B.D."/>
            <person name="Kim K."/>
            <person name="Saeij J.P."/>
            <person name="Su C."/>
            <person name="White M.W."/>
            <person name="Zhu X.Q."/>
            <person name="Howe D.K."/>
            <person name="Rosenthal B.M."/>
            <person name="Grigg M.E."/>
            <person name="Parkinson J."/>
            <person name="Liu L."/>
            <person name="Kissinger J.C."/>
            <person name="Roos D.S."/>
            <person name="Sibley L.D."/>
        </authorList>
    </citation>
    <scope>NUCLEOTIDE SEQUENCE [LARGE SCALE GENOMIC DNA]</scope>
    <source>
        <strain evidence="1 2">COUG</strain>
    </source>
</reference>
<dbReference type="VEuPathDB" id="ToxoDB:TGCOUG_294025"/>
<dbReference type="Proteomes" id="UP000236343">
    <property type="component" value="Unassembled WGS sequence"/>
</dbReference>
<organism evidence="1 2">
    <name type="scientific">Toxoplasma gondii COUG</name>
    <dbReference type="NCBI Taxonomy" id="1074873"/>
    <lineage>
        <taxon>Eukaryota</taxon>
        <taxon>Sar</taxon>
        <taxon>Alveolata</taxon>
        <taxon>Apicomplexa</taxon>
        <taxon>Conoidasida</taxon>
        <taxon>Coccidia</taxon>
        <taxon>Eucoccidiorida</taxon>
        <taxon>Eimeriorina</taxon>
        <taxon>Sarcocystidae</taxon>
        <taxon>Toxoplasma</taxon>
    </lineage>
</organism>
<comment type="caution">
    <text evidence="1">The sequence shown here is derived from an EMBL/GenBank/DDBJ whole genome shotgun (WGS) entry which is preliminary data.</text>
</comment>
<proteinExistence type="predicted"/>
<name>A0A2G8XRU8_TOXGO</name>
<dbReference type="AlphaFoldDB" id="A0A2G8XRU8"/>
<evidence type="ECO:0000313" key="1">
    <source>
        <dbReference type="EMBL" id="PIL97742.1"/>
    </source>
</evidence>
<accession>A0A2G8XRU8</accession>